<evidence type="ECO:0000313" key="2">
    <source>
        <dbReference type="Proteomes" id="UP000027471"/>
    </source>
</evidence>
<sequence>MLRAAGVSTRLPADAICYAACPYMFAGGRNRVADARGRFGVHQEHIAPDSPQDSARTAVDVQQSSAQVMRYLAEMGVDLGLMEPTMATPPDRIHMLSPLELARYHLTTNPRPN</sequence>
<dbReference type="eggNOG" id="COG3904">
    <property type="taxonomic scope" value="Bacteria"/>
</dbReference>
<proteinExistence type="predicted"/>
<protein>
    <submittedName>
        <fullName evidence="1">Uncharacterized protein</fullName>
    </submittedName>
</protein>
<organism evidence="1 2">
    <name type="scientific">Thioclava indica</name>
    <dbReference type="NCBI Taxonomy" id="1353528"/>
    <lineage>
        <taxon>Bacteria</taxon>
        <taxon>Pseudomonadati</taxon>
        <taxon>Pseudomonadota</taxon>
        <taxon>Alphaproteobacteria</taxon>
        <taxon>Rhodobacterales</taxon>
        <taxon>Paracoccaceae</taxon>
        <taxon>Thioclava</taxon>
    </lineage>
</organism>
<dbReference type="AlphaFoldDB" id="A0A074JXE7"/>
<evidence type="ECO:0000313" key="1">
    <source>
        <dbReference type="EMBL" id="KEO60258.1"/>
    </source>
</evidence>
<dbReference type="STRING" id="1353528.DT23_13585"/>
<dbReference type="EMBL" id="AUNB01000020">
    <property type="protein sequence ID" value="KEO60258.1"/>
    <property type="molecule type" value="Genomic_DNA"/>
</dbReference>
<comment type="caution">
    <text evidence="1">The sequence shown here is derived from an EMBL/GenBank/DDBJ whole genome shotgun (WGS) entry which is preliminary data.</text>
</comment>
<accession>A0A074JXE7</accession>
<dbReference type="OrthoDB" id="5936191at2"/>
<gene>
    <name evidence="1" type="ORF">DT23_13585</name>
</gene>
<name>A0A074JXE7_9RHOB</name>
<dbReference type="Proteomes" id="UP000027471">
    <property type="component" value="Unassembled WGS sequence"/>
</dbReference>
<dbReference type="RefSeq" id="WP_051697128.1">
    <property type="nucleotide sequence ID" value="NZ_AUNB01000020.1"/>
</dbReference>
<reference evidence="1 2" key="1">
    <citation type="journal article" date="2015" name="Antonie Van Leeuwenhoek">
        <title>Thioclava indica sp. nov., isolated from surface seawater of the Indian Ocean.</title>
        <authorList>
            <person name="Liu Y."/>
            <person name="Lai Q."/>
            <person name="Du J."/>
            <person name="Xu H."/>
            <person name="Jiang L."/>
            <person name="Shao Z."/>
        </authorList>
    </citation>
    <scope>NUCLEOTIDE SEQUENCE [LARGE SCALE GENOMIC DNA]</scope>
    <source>
        <strain evidence="1 2">DT23-4</strain>
    </source>
</reference>
<keyword evidence="2" id="KW-1185">Reference proteome</keyword>